<dbReference type="InterPro" id="IPR020561">
    <property type="entry name" value="PRibGlycinamid_synth_ATP-grasp"/>
</dbReference>
<dbReference type="InterPro" id="IPR020562">
    <property type="entry name" value="PRibGlycinamide_synth_N"/>
</dbReference>
<comment type="catalytic activity">
    <reaction evidence="12">
        <text>5-phospho-beta-D-ribosylamine + glycine + ATP = N(1)-(5-phospho-beta-D-ribosyl)glycinamide + ADP + phosphate + H(+)</text>
        <dbReference type="Rhea" id="RHEA:17453"/>
        <dbReference type="ChEBI" id="CHEBI:15378"/>
        <dbReference type="ChEBI" id="CHEBI:30616"/>
        <dbReference type="ChEBI" id="CHEBI:43474"/>
        <dbReference type="ChEBI" id="CHEBI:57305"/>
        <dbReference type="ChEBI" id="CHEBI:58681"/>
        <dbReference type="ChEBI" id="CHEBI:143788"/>
        <dbReference type="ChEBI" id="CHEBI:456216"/>
        <dbReference type="EC" id="6.3.4.13"/>
    </reaction>
</comment>
<dbReference type="SMART" id="SM01210">
    <property type="entry name" value="GARS_C"/>
    <property type="match status" value="1"/>
</dbReference>
<comment type="cofactor">
    <cofactor evidence="1">
        <name>Mn(2+)</name>
        <dbReference type="ChEBI" id="CHEBI:29035"/>
    </cofactor>
</comment>
<keyword evidence="7 12" id="KW-0658">Purine biosynthesis</keyword>
<dbReference type="EMBL" id="DSQF01000012">
    <property type="protein sequence ID" value="HGZ42933.1"/>
    <property type="molecule type" value="Genomic_DNA"/>
</dbReference>
<name>A0A832I5H7_UNCEI</name>
<evidence type="ECO:0000256" key="11">
    <source>
        <dbReference type="ARBA" id="ARBA00042864"/>
    </source>
</evidence>
<dbReference type="PANTHER" id="PTHR43472:SF1">
    <property type="entry name" value="PHOSPHORIBOSYLAMINE--GLYCINE LIGASE, CHLOROPLASTIC"/>
    <property type="match status" value="1"/>
</dbReference>
<proteinExistence type="inferred from homology"/>
<dbReference type="AlphaFoldDB" id="A0A832I5H7"/>
<dbReference type="GO" id="GO:0004637">
    <property type="term" value="F:phosphoribosylamine-glycine ligase activity"/>
    <property type="evidence" value="ECO:0007669"/>
    <property type="project" value="UniProtKB-UniRule"/>
</dbReference>
<comment type="pathway">
    <text evidence="3 12">Purine metabolism; IMP biosynthesis via de novo pathway; N(1)-(5-phospho-D-ribosyl)glycinamide from 5-phospho-alpha-D-ribose 1-diphosphate: step 2/2.</text>
</comment>
<feature type="domain" description="ATP-grasp" evidence="14">
    <location>
        <begin position="113"/>
        <end position="319"/>
    </location>
</feature>
<dbReference type="GO" id="GO:0009113">
    <property type="term" value="P:purine nucleobase biosynthetic process"/>
    <property type="evidence" value="ECO:0007669"/>
    <property type="project" value="InterPro"/>
</dbReference>
<dbReference type="PANTHER" id="PTHR43472">
    <property type="entry name" value="PHOSPHORIBOSYLAMINE--GLYCINE LIGASE"/>
    <property type="match status" value="1"/>
</dbReference>
<evidence type="ECO:0000256" key="2">
    <source>
        <dbReference type="ARBA" id="ARBA00001946"/>
    </source>
</evidence>
<dbReference type="InterPro" id="IPR013815">
    <property type="entry name" value="ATP_grasp_subdomain_1"/>
</dbReference>
<dbReference type="InterPro" id="IPR037123">
    <property type="entry name" value="PRibGlycinamide_synth_C_sf"/>
</dbReference>
<dbReference type="PROSITE" id="PS50975">
    <property type="entry name" value="ATP_GRASP"/>
    <property type="match status" value="1"/>
</dbReference>
<dbReference type="Gene3D" id="3.90.600.10">
    <property type="entry name" value="Phosphoribosylglycinamide synthetase, C-terminal domain"/>
    <property type="match status" value="1"/>
</dbReference>
<evidence type="ECO:0000256" key="9">
    <source>
        <dbReference type="ARBA" id="ARBA00038345"/>
    </source>
</evidence>
<evidence type="ECO:0000256" key="7">
    <source>
        <dbReference type="ARBA" id="ARBA00022755"/>
    </source>
</evidence>
<evidence type="ECO:0000313" key="15">
    <source>
        <dbReference type="EMBL" id="HGZ42933.1"/>
    </source>
</evidence>
<dbReference type="SMART" id="SM01209">
    <property type="entry name" value="GARS_A"/>
    <property type="match status" value="1"/>
</dbReference>
<comment type="similarity">
    <text evidence="9 12">Belongs to the GARS family.</text>
</comment>
<dbReference type="UniPathway" id="UPA00074">
    <property type="reaction ID" value="UER00125"/>
</dbReference>
<dbReference type="SUPFAM" id="SSF51246">
    <property type="entry name" value="Rudiment single hybrid motif"/>
    <property type="match status" value="1"/>
</dbReference>
<evidence type="ECO:0000256" key="13">
    <source>
        <dbReference type="PROSITE-ProRule" id="PRU00409"/>
    </source>
</evidence>
<evidence type="ECO:0000256" key="3">
    <source>
        <dbReference type="ARBA" id="ARBA00005174"/>
    </source>
</evidence>
<evidence type="ECO:0000256" key="6">
    <source>
        <dbReference type="ARBA" id="ARBA00022741"/>
    </source>
</evidence>
<dbReference type="InterPro" id="IPR020560">
    <property type="entry name" value="PRibGlycinamide_synth_C-dom"/>
</dbReference>
<comment type="caution">
    <text evidence="15">The sequence shown here is derived from an EMBL/GenBank/DDBJ whole genome shotgun (WGS) entry which is preliminary data.</text>
</comment>
<dbReference type="Pfam" id="PF01071">
    <property type="entry name" value="GARS_A"/>
    <property type="match status" value="1"/>
</dbReference>
<dbReference type="InterPro" id="IPR000115">
    <property type="entry name" value="PRibGlycinamide_synth"/>
</dbReference>
<keyword evidence="8 13" id="KW-0067">ATP-binding</keyword>
<dbReference type="Gene3D" id="3.30.470.20">
    <property type="entry name" value="ATP-grasp fold, B domain"/>
    <property type="match status" value="1"/>
</dbReference>
<dbReference type="GO" id="GO:0006189">
    <property type="term" value="P:'de novo' IMP biosynthetic process"/>
    <property type="evidence" value="ECO:0007669"/>
    <property type="project" value="UniProtKB-UniRule"/>
</dbReference>
<dbReference type="HAMAP" id="MF_00138">
    <property type="entry name" value="GARS"/>
    <property type="match status" value="1"/>
</dbReference>
<dbReference type="Gene3D" id="3.40.50.20">
    <property type="match status" value="1"/>
</dbReference>
<evidence type="ECO:0000256" key="8">
    <source>
        <dbReference type="ARBA" id="ARBA00022840"/>
    </source>
</evidence>
<dbReference type="SUPFAM" id="SSF52440">
    <property type="entry name" value="PreATP-grasp domain"/>
    <property type="match status" value="1"/>
</dbReference>
<evidence type="ECO:0000256" key="10">
    <source>
        <dbReference type="ARBA" id="ARBA00042242"/>
    </source>
</evidence>
<dbReference type="EC" id="6.3.4.13" evidence="4 12"/>
<dbReference type="InterPro" id="IPR016185">
    <property type="entry name" value="PreATP-grasp_dom_sf"/>
</dbReference>
<dbReference type="Pfam" id="PF02843">
    <property type="entry name" value="GARS_C"/>
    <property type="match status" value="1"/>
</dbReference>
<dbReference type="PROSITE" id="PS00184">
    <property type="entry name" value="GARS"/>
    <property type="match status" value="1"/>
</dbReference>
<dbReference type="NCBIfam" id="TIGR00877">
    <property type="entry name" value="purD"/>
    <property type="match status" value="1"/>
</dbReference>
<dbReference type="InterPro" id="IPR011761">
    <property type="entry name" value="ATP-grasp"/>
</dbReference>
<dbReference type="GO" id="GO:0046872">
    <property type="term" value="F:metal ion binding"/>
    <property type="evidence" value="ECO:0007669"/>
    <property type="project" value="InterPro"/>
</dbReference>
<comment type="cofactor">
    <cofactor evidence="2">
        <name>Mg(2+)</name>
        <dbReference type="ChEBI" id="CHEBI:18420"/>
    </cofactor>
</comment>
<protein>
    <recommendedName>
        <fullName evidence="4 12">Phosphoribosylamine--glycine ligase</fullName>
        <ecNumber evidence="4 12">6.3.4.13</ecNumber>
    </recommendedName>
    <alternativeName>
        <fullName evidence="12">GARS</fullName>
    </alternativeName>
    <alternativeName>
        <fullName evidence="10 12">Glycinamide ribonucleotide synthetase</fullName>
    </alternativeName>
    <alternativeName>
        <fullName evidence="11 12">Phosphoribosylglycinamide synthetase</fullName>
    </alternativeName>
</protein>
<dbReference type="Gene3D" id="3.30.1490.20">
    <property type="entry name" value="ATP-grasp fold, A domain"/>
    <property type="match status" value="1"/>
</dbReference>
<keyword evidence="6 13" id="KW-0547">Nucleotide-binding</keyword>
<accession>A0A832I5H7</accession>
<dbReference type="SUPFAM" id="SSF56059">
    <property type="entry name" value="Glutathione synthetase ATP-binding domain-like"/>
    <property type="match status" value="1"/>
</dbReference>
<reference evidence="15" key="1">
    <citation type="journal article" date="2020" name="mSystems">
        <title>Genome- and Community-Level Interaction Insights into Carbon Utilization and Element Cycling Functions of Hydrothermarchaeota in Hydrothermal Sediment.</title>
        <authorList>
            <person name="Zhou Z."/>
            <person name="Liu Y."/>
            <person name="Xu W."/>
            <person name="Pan J."/>
            <person name="Luo Z.H."/>
            <person name="Li M."/>
        </authorList>
    </citation>
    <scope>NUCLEOTIDE SEQUENCE [LARGE SCALE GENOMIC DNA]</scope>
    <source>
        <strain evidence="15">SpSt-381</strain>
    </source>
</reference>
<gene>
    <name evidence="12 15" type="primary">purD</name>
    <name evidence="15" type="ORF">ENR23_05805</name>
</gene>
<sequence length="436" mass="43880">MRPVDAARYLVVGSGGREHALAWRLALDPGHPEVLVAPGNDGMAAAFERLPVAEGDAAGLVRAARARGVTLVVIGPEAPLAAGVADALVAQGVAVFGPSASAARLEASKWFAKEVMREAGVPTARASVHEDAAEARAALDGAGPPWVLKADGLAAGKGVLVTAARAEAEAFLAACLEGGRFGEGGRRVLIEEFLAGEEASVMAVCDGARHVLLPPARDYKRARDGDAGPNTGGMGAFCPTPAVDAAAEERIGREIVAPVLAAMAARGTPFRGLLYCGLMMTAAGPRVIEFNVRFGDPETQAVLPLVTGSLGALLASAARGDLAPQAVGRAPGAAVAVALVDEGYPDAVRGGGAIEGLDALAAHEGVAVFHAGTAREGGAWRVRGGRAAYVVGRAPGRDEARARAYGAIAALGGRGWRCRSDVAGVGAAQGAAGGMR</sequence>
<keyword evidence="5 12" id="KW-0436">Ligase</keyword>
<organism evidence="15">
    <name type="scientific">Eiseniibacteriota bacterium</name>
    <dbReference type="NCBI Taxonomy" id="2212470"/>
    <lineage>
        <taxon>Bacteria</taxon>
        <taxon>Candidatus Eiseniibacteriota</taxon>
    </lineage>
</organism>
<evidence type="ECO:0000259" key="14">
    <source>
        <dbReference type="PROSITE" id="PS50975"/>
    </source>
</evidence>
<evidence type="ECO:0000256" key="4">
    <source>
        <dbReference type="ARBA" id="ARBA00013255"/>
    </source>
</evidence>
<evidence type="ECO:0000256" key="1">
    <source>
        <dbReference type="ARBA" id="ARBA00001936"/>
    </source>
</evidence>
<dbReference type="InterPro" id="IPR020559">
    <property type="entry name" value="PRibGlycinamide_synth_CS"/>
</dbReference>
<dbReference type="GO" id="GO:0005524">
    <property type="term" value="F:ATP binding"/>
    <property type="evidence" value="ECO:0007669"/>
    <property type="project" value="UniProtKB-UniRule"/>
</dbReference>
<evidence type="ECO:0000256" key="5">
    <source>
        <dbReference type="ARBA" id="ARBA00022598"/>
    </source>
</evidence>
<dbReference type="Pfam" id="PF02844">
    <property type="entry name" value="GARS_N"/>
    <property type="match status" value="1"/>
</dbReference>
<evidence type="ECO:0000256" key="12">
    <source>
        <dbReference type="HAMAP-Rule" id="MF_00138"/>
    </source>
</evidence>
<dbReference type="InterPro" id="IPR011054">
    <property type="entry name" value="Rudment_hybrid_motif"/>
</dbReference>